<keyword evidence="1" id="KW-0732">Signal</keyword>
<dbReference type="Proteomes" id="UP000887561">
    <property type="component" value="Unplaced"/>
</dbReference>
<dbReference type="WBParaSite" id="scaffold35060_cov205.g22182">
    <property type="protein sequence ID" value="scaffold35060_cov205.g22182"/>
    <property type="gene ID" value="scaffold35060_cov205.g22182"/>
</dbReference>
<feature type="chain" id="PRO_5037526929" evidence="1">
    <location>
        <begin position="18"/>
        <end position="369"/>
    </location>
</feature>
<evidence type="ECO:0000313" key="2">
    <source>
        <dbReference type="Proteomes" id="UP000887561"/>
    </source>
</evidence>
<reference evidence="3" key="1">
    <citation type="submission" date="2022-11" db="UniProtKB">
        <authorList>
            <consortium name="WormBaseParasite"/>
        </authorList>
    </citation>
    <scope>IDENTIFICATION</scope>
</reference>
<protein>
    <submittedName>
        <fullName evidence="3">Uncharacterized protein</fullName>
    </submittedName>
</protein>
<evidence type="ECO:0000256" key="1">
    <source>
        <dbReference type="SAM" id="SignalP"/>
    </source>
</evidence>
<name>A0A915MA85_MELJA</name>
<organism evidence="2 3">
    <name type="scientific">Meloidogyne javanica</name>
    <name type="common">Root-knot nematode worm</name>
    <dbReference type="NCBI Taxonomy" id="6303"/>
    <lineage>
        <taxon>Eukaryota</taxon>
        <taxon>Metazoa</taxon>
        <taxon>Ecdysozoa</taxon>
        <taxon>Nematoda</taxon>
        <taxon>Chromadorea</taxon>
        <taxon>Rhabditida</taxon>
        <taxon>Tylenchina</taxon>
        <taxon>Tylenchomorpha</taxon>
        <taxon>Tylenchoidea</taxon>
        <taxon>Meloidogynidae</taxon>
        <taxon>Meloidogyninae</taxon>
        <taxon>Meloidogyne</taxon>
        <taxon>Meloidogyne incognita group</taxon>
    </lineage>
</organism>
<sequence length="369" mass="42585">MLILFFIISLSCPLFNGMDQNDVEVQNACWTSCWNSLGNLCPQNCWDFHFGECINACWNNFCNNCNRFFGNQNSNQSDYHPIEEEECEADYEGDGSEFQGEQHNIEEEGDEGPQTTQHYDTWDEDITEYNPEIHTLLEGMNIGGRRHVDDFDLLNMFDERILQNVRQICIKLGHQIHVESPWTSNLCNITEIINRLLTESKFQKEYGNPNYHKKFTNISTLLNELYEEKHEICNYVDKKEKLIKEGAQIKHNYKTTSDNIAFLPGIGFKVDHDNMGNIIEKAKYLKDDLMKELARIACKVTIIIAQLCHGEPHIECLLLEPALTIFAVELFITTIFADGFDHLVGKWPISMYKNFEEGESSHRGGNGSE</sequence>
<keyword evidence="2" id="KW-1185">Reference proteome</keyword>
<dbReference type="AlphaFoldDB" id="A0A915MA85"/>
<accession>A0A915MA85</accession>
<feature type="signal peptide" evidence="1">
    <location>
        <begin position="1"/>
        <end position="17"/>
    </location>
</feature>
<proteinExistence type="predicted"/>
<evidence type="ECO:0000313" key="3">
    <source>
        <dbReference type="WBParaSite" id="scaffold35060_cov205.g22182"/>
    </source>
</evidence>